<dbReference type="GO" id="GO:0000387">
    <property type="term" value="P:spliceosomal snRNP assembly"/>
    <property type="evidence" value="ECO:0007669"/>
    <property type="project" value="InterPro"/>
</dbReference>
<dbReference type="PANTHER" id="PTHR12794">
    <property type="entry name" value="GEMIN2"/>
    <property type="match status" value="1"/>
</dbReference>
<evidence type="ECO:0000256" key="2">
    <source>
        <dbReference type="SAM" id="MobiDB-lite"/>
    </source>
</evidence>
<organism evidence="4">
    <name type="scientific">Brassica napus</name>
    <name type="common">Rape</name>
    <dbReference type="NCBI Taxonomy" id="3708"/>
    <lineage>
        <taxon>Eukaryota</taxon>
        <taxon>Viridiplantae</taxon>
        <taxon>Streptophyta</taxon>
        <taxon>Embryophyta</taxon>
        <taxon>Tracheophyta</taxon>
        <taxon>Spermatophyta</taxon>
        <taxon>Magnoliopsida</taxon>
        <taxon>eudicotyledons</taxon>
        <taxon>Gunneridae</taxon>
        <taxon>Pentapetalae</taxon>
        <taxon>rosids</taxon>
        <taxon>malvids</taxon>
        <taxon>Brassicales</taxon>
        <taxon>Brassicaceae</taxon>
        <taxon>Brassiceae</taxon>
        <taxon>Brassica</taxon>
    </lineage>
</organism>
<reference evidence="4" key="1">
    <citation type="submission" date="2021-01" db="EMBL/GenBank/DDBJ databases">
        <authorList>
            <consortium name="Genoscope - CEA"/>
            <person name="William W."/>
        </authorList>
    </citation>
    <scope>NUCLEOTIDE SEQUENCE</scope>
</reference>
<dbReference type="InterPro" id="IPR035426">
    <property type="entry name" value="Gemin2/Brr1"/>
</dbReference>
<feature type="compositionally biased region" description="Basic and acidic residues" evidence="2">
    <location>
        <begin position="72"/>
        <end position="88"/>
    </location>
</feature>
<feature type="domain" description="DUF4283" evidence="3">
    <location>
        <begin position="661"/>
        <end position="740"/>
    </location>
</feature>
<gene>
    <name evidence="4" type="ORF">DARMORV10_C04P69770.1</name>
</gene>
<dbReference type="Proteomes" id="UP001295469">
    <property type="component" value="Chromosome C04"/>
</dbReference>
<evidence type="ECO:0000313" key="4">
    <source>
        <dbReference type="EMBL" id="CAF1871526.1"/>
    </source>
</evidence>
<dbReference type="InterPro" id="IPR025558">
    <property type="entry name" value="DUF4283"/>
</dbReference>
<accession>A0A816JRW5</accession>
<comment type="similarity">
    <text evidence="1">Belongs to the gemin-2 family.</text>
</comment>
<feature type="compositionally biased region" description="Basic residues" evidence="2">
    <location>
        <begin position="223"/>
        <end position="234"/>
    </location>
</feature>
<dbReference type="EMBL" id="HG994368">
    <property type="protein sequence ID" value="CAF1871526.1"/>
    <property type="molecule type" value="Genomic_DNA"/>
</dbReference>
<feature type="region of interest" description="Disordered" evidence="2">
    <location>
        <begin position="223"/>
        <end position="244"/>
    </location>
</feature>
<protein>
    <submittedName>
        <fullName evidence="4">(rape) hypothetical protein</fullName>
    </submittedName>
</protein>
<feature type="region of interest" description="Disordered" evidence="2">
    <location>
        <begin position="1"/>
        <end position="24"/>
    </location>
</feature>
<dbReference type="PANTHER" id="PTHR12794:SF0">
    <property type="entry name" value="GEM-ASSOCIATED PROTEIN 2"/>
    <property type="match status" value="1"/>
</dbReference>
<name>A0A816JRW5_BRANA</name>
<feature type="compositionally biased region" description="Basic and acidic residues" evidence="2">
    <location>
        <begin position="42"/>
        <end position="59"/>
    </location>
</feature>
<sequence>MTTRSDSDECLAQNPLTSSEKASIFRDGFSQESLKAVSLPPLEKEDSVREMMSSEKEVKSPPLASVLEKDEETIRSESAEASFSKERESMDVDCHGVFSVPETTSALLEEDGILEERQRVKETSAEADQVGNDVHKMEEAVEADGSVVCISEKKGQEDSDVQADVDTLAMASDVRIIEKNGNHQHQKVERVRVKDNAFVGRSVKIDVVDDTALLNVVPFSKKAKDHPKHKKNGGKHIVGEKGNASKDVEGNELRIMYSLSQMKSMRYANMGNQKKLWCDVYARLLPDLVNEYEGLVVSLKNQKNSKSNMRESGIGTKEVIDDLTLEEVGEEEYSEENDDYNSILKPAFAVDGEPDFESGPPEDGFEYLRRVRWEAKRVPNVKVAKIDESKYITKEQSVYMPQIPEIPKCPEHLLPLKEWEDSLLSDFSHLRSVLDETMPSNQSIEDVLMEIFNKRLHTVPDESFGGLVSDIQGMDSVTQVSRLKKRIVLVEKESRLERSDCKWVVALCASVETPLDGDTCACLRAFLRKCASLRALEVEDEQVIIMANMLITIAGRYFGQMNIIQLCCPLASPLLRVSFSITGRGPLTTFAPSCSRICRELRTPYGPRHPLLEPLQLSVESTCTLLSASSCAPSFTSSLLLTPDPIAPEFDTSTLIKENALTAIGRVVKPKEQPIGALFSALPRKCSLKGGVSGSDLGLHCFQFRFELEEDLLKVLAQRPYHYNHWIVILQRWEPVISPTFPSQIPFWIHLHGLPLYYWHQNMIYNIGHDLGTLEDYKITKTSARM</sequence>
<dbReference type="AlphaFoldDB" id="A0A816JRW5"/>
<dbReference type="Pfam" id="PF14111">
    <property type="entry name" value="DUF4283"/>
    <property type="match status" value="1"/>
</dbReference>
<dbReference type="Pfam" id="PF04938">
    <property type="entry name" value="SIP1"/>
    <property type="match status" value="1"/>
</dbReference>
<dbReference type="Gene3D" id="1.20.58.1070">
    <property type="match status" value="1"/>
</dbReference>
<evidence type="ECO:0000256" key="1">
    <source>
        <dbReference type="ARBA" id="ARBA00025758"/>
    </source>
</evidence>
<evidence type="ECO:0000259" key="3">
    <source>
        <dbReference type="Pfam" id="PF14111"/>
    </source>
</evidence>
<proteinExistence type="inferred from homology"/>
<feature type="region of interest" description="Disordered" evidence="2">
    <location>
        <begin position="36"/>
        <end position="88"/>
    </location>
</feature>